<evidence type="ECO:0000313" key="14">
    <source>
        <dbReference type="Proteomes" id="UP000011625"/>
    </source>
</evidence>
<keyword evidence="6 10" id="KW-0862">Zinc</keyword>
<dbReference type="GO" id="GO:0004222">
    <property type="term" value="F:metalloendopeptidase activity"/>
    <property type="evidence" value="ECO:0007669"/>
    <property type="project" value="InterPro"/>
</dbReference>
<keyword evidence="3 11" id="KW-0812">Transmembrane</keyword>
<evidence type="ECO:0000256" key="8">
    <source>
        <dbReference type="ARBA" id="ARBA00023049"/>
    </source>
</evidence>
<evidence type="ECO:0000256" key="3">
    <source>
        <dbReference type="ARBA" id="ARBA00022692"/>
    </source>
</evidence>
<gene>
    <name evidence="13" type="ORF">C450_00115</name>
</gene>
<keyword evidence="14" id="KW-1185">Reference proteome</keyword>
<evidence type="ECO:0000313" key="13">
    <source>
        <dbReference type="EMBL" id="EMA55881.1"/>
    </source>
</evidence>
<keyword evidence="8 10" id="KW-0482">Metalloprotease</keyword>
<dbReference type="InterPro" id="IPR050083">
    <property type="entry name" value="HtpX_protease"/>
</dbReference>
<comment type="similarity">
    <text evidence="10">Belongs to the peptidase M48 family.</text>
</comment>
<name>M0NDE3_9EURY</name>
<evidence type="ECO:0000256" key="10">
    <source>
        <dbReference type="RuleBase" id="RU003983"/>
    </source>
</evidence>
<proteinExistence type="inferred from homology"/>
<dbReference type="GO" id="GO:0006508">
    <property type="term" value="P:proteolysis"/>
    <property type="evidence" value="ECO:0007669"/>
    <property type="project" value="UniProtKB-KW"/>
</dbReference>
<keyword evidence="1" id="KW-1003">Cell membrane</keyword>
<feature type="transmembrane region" description="Helical" evidence="11">
    <location>
        <begin position="6"/>
        <end position="29"/>
    </location>
</feature>
<comment type="caution">
    <text evidence="13">The sequence shown here is derived from an EMBL/GenBank/DDBJ whole genome shotgun (WGS) entry which is preliminary data.</text>
</comment>
<feature type="transmembrane region" description="Helical" evidence="11">
    <location>
        <begin position="117"/>
        <end position="136"/>
    </location>
</feature>
<dbReference type="PANTHER" id="PTHR43221:SF2">
    <property type="entry name" value="PROTEASE HTPX HOMOLOG"/>
    <property type="match status" value="1"/>
</dbReference>
<dbReference type="InterPro" id="IPR001915">
    <property type="entry name" value="Peptidase_M48"/>
</dbReference>
<accession>M0NDE3</accession>
<evidence type="ECO:0000256" key="1">
    <source>
        <dbReference type="ARBA" id="ARBA00022475"/>
    </source>
</evidence>
<evidence type="ECO:0000256" key="4">
    <source>
        <dbReference type="ARBA" id="ARBA00022723"/>
    </source>
</evidence>
<dbReference type="Proteomes" id="UP000011625">
    <property type="component" value="Unassembled WGS sequence"/>
</dbReference>
<keyword evidence="9 11" id="KW-0472">Membrane</keyword>
<feature type="domain" description="Peptidase M48" evidence="12">
    <location>
        <begin position="72"/>
        <end position="218"/>
    </location>
</feature>
<evidence type="ECO:0000256" key="2">
    <source>
        <dbReference type="ARBA" id="ARBA00022670"/>
    </source>
</evidence>
<keyword evidence="2 10" id="KW-0645">Protease</keyword>
<evidence type="ECO:0000256" key="5">
    <source>
        <dbReference type="ARBA" id="ARBA00022801"/>
    </source>
</evidence>
<feature type="transmembrane region" description="Helical" evidence="11">
    <location>
        <begin position="142"/>
        <end position="159"/>
    </location>
</feature>
<protein>
    <submittedName>
        <fullName evidence="13">Peptidase</fullName>
    </submittedName>
</protein>
<dbReference type="Gene3D" id="3.30.2010.10">
    <property type="entry name" value="Metalloproteases ('zincins'), catalytic domain"/>
    <property type="match status" value="1"/>
</dbReference>
<evidence type="ECO:0000256" key="11">
    <source>
        <dbReference type="SAM" id="Phobius"/>
    </source>
</evidence>
<keyword evidence="5 10" id="KW-0378">Hydrolase</keyword>
<dbReference type="EMBL" id="AOME01000002">
    <property type="protein sequence ID" value="EMA55881.1"/>
    <property type="molecule type" value="Genomic_DNA"/>
</dbReference>
<keyword evidence="7 11" id="KW-1133">Transmembrane helix</keyword>
<dbReference type="AlphaFoldDB" id="M0NDE3"/>
<sequence>MRWLWLFALTAVLIVVILGFVLAAVRPLIIDRQQKTRRPTDTEYERLTRGVGEVGRVRLRITDQPVSSSLSRARALGIFPGHRYLFVAERLLASLSVTEGRAIVAHESYHHRYWHPLVRAVLPAAFLVGWVFAIVYDLPYALVGGAVAAVPYWLIVAGIERWMEYLADRSAAEQIGYDPMVDALDHLRATTDEQPSGRLAGLVAAHPSFDDRIDRLTEARSDVE</sequence>
<dbReference type="STRING" id="1227456.C450_00115"/>
<comment type="cofactor">
    <cofactor evidence="10">
        <name>Zn(2+)</name>
        <dbReference type="ChEBI" id="CHEBI:29105"/>
    </cofactor>
    <text evidence="10">Binds 1 zinc ion per subunit.</text>
</comment>
<reference evidence="13 14" key="1">
    <citation type="journal article" date="2014" name="PLoS Genet.">
        <title>Phylogenetically driven sequencing of extremely halophilic archaea reveals strategies for static and dynamic osmo-response.</title>
        <authorList>
            <person name="Becker E.A."/>
            <person name="Seitzer P.M."/>
            <person name="Tritt A."/>
            <person name="Larsen D."/>
            <person name="Krusor M."/>
            <person name="Yao A.I."/>
            <person name="Wu D."/>
            <person name="Madern D."/>
            <person name="Eisen J.A."/>
            <person name="Darling A.E."/>
            <person name="Facciotti M.T."/>
        </authorList>
    </citation>
    <scope>NUCLEOTIDE SEQUENCE [LARGE SCALE GENOMIC DNA]</scope>
    <source>
        <strain evidence="13 14">DSM 8989</strain>
    </source>
</reference>
<organism evidence="13 14">
    <name type="scientific">Halococcus salifodinae DSM 8989</name>
    <dbReference type="NCBI Taxonomy" id="1227456"/>
    <lineage>
        <taxon>Archaea</taxon>
        <taxon>Methanobacteriati</taxon>
        <taxon>Methanobacteriota</taxon>
        <taxon>Stenosarchaea group</taxon>
        <taxon>Halobacteria</taxon>
        <taxon>Halobacteriales</taxon>
        <taxon>Halococcaceae</taxon>
        <taxon>Halococcus</taxon>
    </lineage>
</organism>
<dbReference type="PATRIC" id="fig|1227456.3.peg.22"/>
<dbReference type="PANTHER" id="PTHR43221">
    <property type="entry name" value="PROTEASE HTPX"/>
    <property type="match status" value="1"/>
</dbReference>
<evidence type="ECO:0000256" key="7">
    <source>
        <dbReference type="ARBA" id="ARBA00022989"/>
    </source>
</evidence>
<evidence type="ECO:0000256" key="9">
    <source>
        <dbReference type="ARBA" id="ARBA00023136"/>
    </source>
</evidence>
<evidence type="ECO:0000256" key="6">
    <source>
        <dbReference type="ARBA" id="ARBA00022833"/>
    </source>
</evidence>
<dbReference type="OrthoDB" id="271602at2157"/>
<keyword evidence="4" id="KW-0479">Metal-binding</keyword>
<dbReference type="GO" id="GO:0046872">
    <property type="term" value="F:metal ion binding"/>
    <property type="evidence" value="ECO:0007669"/>
    <property type="project" value="UniProtKB-KW"/>
</dbReference>
<dbReference type="RefSeq" id="WP_005038549.1">
    <property type="nucleotide sequence ID" value="NZ_AOME01000002.1"/>
</dbReference>
<evidence type="ECO:0000259" key="12">
    <source>
        <dbReference type="Pfam" id="PF01435"/>
    </source>
</evidence>
<dbReference type="Pfam" id="PF01435">
    <property type="entry name" value="Peptidase_M48"/>
    <property type="match status" value="1"/>
</dbReference>